<proteinExistence type="predicted"/>
<dbReference type="Proteomes" id="UP000095286">
    <property type="component" value="Unplaced"/>
</dbReference>
<protein>
    <submittedName>
        <fullName evidence="2">GCFC domain-containing protein</fullName>
    </submittedName>
</protein>
<evidence type="ECO:0000313" key="2">
    <source>
        <dbReference type="WBParaSite" id="RSKR_0000036000.1"/>
    </source>
</evidence>
<evidence type="ECO:0000313" key="1">
    <source>
        <dbReference type="Proteomes" id="UP000095286"/>
    </source>
</evidence>
<name>A0AC35TGG1_9BILA</name>
<dbReference type="WBParaSite" id="RSKR_0000036000.1">
    <property type="protein sequence ID" value="RSKR_0000036000.1"/>
    <property type="gene ID" value="RSKR_0000036000"/>
</dbReference>
<reference evidence="2" key="1">
    <citation type="submission" date="2016-11" db="UniProtKB">
        <authorList>
            <consortium name="WormBaseParasite"/>
        </authorList>
    </citation>
    <scope>IDENTIFICATION</scope>
    <source>
        <strain evidence="2">KR3021</strain>
    </source>
</reference>
<organism evidence="1 2">
    <name type="scientific">Rhabditophanes sp. KR3021</name>
    <dbReference type="NCBI Taxonomy" id="114890"/>
    <lineage>
        <taxon>Eukaryota</taxon>
        <taxon>Metazoa</taxon>
        <taxon>Ecdysozoa</taxon>
        <taxon>Nematoda</taxon>
        <taxon>Chromadorea</taxon>
        <taxon>Rhabditida</taxon>
        <taxon>Tylenchina</taxon>
        <taxon>Panagrolaimomorpha</taxon>
        <taxon>Strongyloidoidea</taxon>
        <taxon>Alloionematidae</taxon>
        <taxon>Rhabditophanes</taxon>
    </lineage>
</organism>
<sequence length="323" mass="36168">MFRKTKPKKTTISNQVILAEDEDEADDIIVLPTTSKGNSRTRGLNSFQDNEKEAADSQHKIKRKKKPVVIFDDNHDFGEDAQINTAPPVAVSATDLLAKYMKAGDSNVEYATTSTIQEGEIFCDGDIMEIDPDEEDLTKEEEIRLAKEKRKANVGKLADDGYIPLDDGEEDCAFERPVLIDLTAEGEFEGNRTDSSDEIDYEKEQMGKAMNRKTLSLATKNLRRTNRVADGDLEGHLSSDGESDVEIIGYKPHKGFSDMTLVPIHPFADMFENLKNKQKAMQEKCGEEVRLLSKAKENLEAEMSNLQLLIQKNENDLKESCGV</sequence>
<accession>A0AC35TGG1</accession>